<comment type="pathway">
    <text evidence="10 11">Cell wall biogenesis; peptidoglycan biosynthesis.</text>
</comment>
<dbReference type="InterPro" id="IPR004101">
    <property type="entry name" value="Mur_ligase_C"/>
</dbReference>
<dbReference type="RefSeq" id="WP_049679641.1">
    <property type="nucleotide sequence ID" value="NZ_LFZW01000001.1"/>
</dbReference>
<dbReference type="Pfam" id="PF01225">
    <property type="entry name" value="Mur_ligase"/>
    <property type="match status" value="1"/>
</dbReference>
<proteinExistence type="inferred from homology"/>
<dbReference type="OrthoDB" id="9801978at2"/>
<dbReference type="PANTHER" id="PTHR43024:SF1">
    <property type="entry name" value="UDP-N-ACETYLMURAMOYL-TRIPEPTIDE--D-ALANYL-D-ALANINE LIGASE"/>
    <property type="match status" value="1"/>
</dbReference>
<dbReference type="GO" id="GO:0047480">
    <property type="term" value="F:UDP-N-acetylmuramoyl-tripeptide-D-alanyl-D-alanine ligase activity"/>
    <property type="evidence" value="ECO:0007669"/>
    <property type="project" value="UniProtKB-UniRule"/>
</dbReference>
<keyword evidence="8 10" id="KW-0131">Cell cycle</keyword>
<feature type="domain" description="Mur ligase central" evidence="14">
    <location>
        <begin position="111"/>
        <end position="298"/>
    </location>
</feature>
<dbReference type="AlphaFoldDB" id="A0A0K9GPY1"/>
<keyword evidence="6 10" id="KW-0133">Cell shape</keyword>
<dbReference type="SUPFAM" id="SSF53244">
    <property type="entry name" value="MurD-like peptide ligases, peptide-binding domain"/>
    <property type="match status" value="1"/>
</dbReference>
<dbReference type="SUPFAM" id="SSF63418">
    <property type="entry name" value="MurE/MurF N-terminal domain"/>
    <property type="match status" value="1"/>
</dbReference>
<keyword evidence="3 10" id="KW-0132">Cell division</keyword>
<dbReference type="PATRIC" id="fig|1679170.3.peg.234"/>
<evidence type="ECO:0000313" key="16">
    <source>
        <dbReference type="Proteomes" id="UP000037146"/>
    </source>
</evidence>
<dbReference type="Pfam" id="PF02875">
    <property type="entry name" value="Mur_ligase_C"/>
    <property type="match status" value="1"/>
</dbReference>
<dbReference type="InterPro" id="IPR036615">
    <property type="entry name" value="Mur_ligase_C_dom_sf"/>
</dbReference>
<protein>
    <recommendedName>
        <fullName evidence="10 11">UDP-N-acetylmuramoyl-tripeptide--D-alanyl-D-alanine ligase</fullName>
        <ecNumber evidence="10 11">6.3.2.10</ecNumber>
    </recommendedName>
    <alternativeName>
        <fullName evidence="10">D-alanyl-D-alanine-adding enzyme</fullName>
    </alternativeName>
</protein>
<evidence type="ECO:0000256" key="9">
    <source>
        <dbReference type="ARBA" id="ARBA00023316"/>
    </source>
</evidence>
<evidence type="ECO:0000256" key="7">
    <source>
        <dbReference type="ARBA" id="ARBA00022984"/>
    </source>
</evidence>
<sequence>MLKKTLKQIHEMVDGLNIITDFESIIAAGVSIDSRNIEFNNLFIPLSGEHVDGHQYVEKAISQGAAASLWQQDAGEPPAGLPVILVENTEKALQKLASAYRKQLNCKVIGVTGSNGKTTTKDMIAALLQTTYRIHKTSGNFNNHLGLPLTILGIGEDTEVAVLEMGMSNRGEIAFLSTLAEPDLAIITNVGESHLLDLGSREEIANAKLEIVSGLKAGGTLIYQGDEPLLRDRIERDLTNLHVVSFGRENKNDLYPISITQNDNSTSFEINGDSGDPYMIPILGFHNVQNALAAMLVAKLLRVNDANIRKGFESVRLTNMRMEMVEGAKGEKIINDAYNASPTSMKAAIELIESLSGFQAKYLVLGDMLELGNQEKDYHVNIGEIIQPDEIDTVFTYGPLGHFIAEGARQSFPADRVFSYDDKSALIADLKQRTSLNDLILVKASRGMKLEEIVQALQK</sequence>
<dbReference type="PANTHER" id="PTHR43024">
    <property type="entry name" value="UDP-N-ACETYLMURAMOYL-TRIPEPTIDE--D-ALANYL-D-ALANINE LIGASE"/>
    <property type="match status" value="1"/>
</dbReference>
<keyword evidence="5 10" id="KW-0067">ATP-binding</keyword>
<evidence type="ECO:0000259" key="12">
    <source>
        <dbReference type="Pfam" id="PF01225"/>
    </source>
</evidence>
<evidence type="ECO:0000256" key="11">
    <source>
        <dbReference type="RuleBase" id="RU004136"/>
    </source>
</evidence>
<comment type="function">
    <text evidence="10 11">Involved in cell wall formation. Catalyzes the final step in the synthesis of UDP-N-acetylmuramoyl-pentapeptide, the precursor of murein.</text>
</comment>
<dbReference type="InterPro" id="IPR051046">
    <property type="entry name" value="MurCDEF_CellWall_CoF430Synth"/>
</dbReference>
<keyword evidence="1 10" id="KW-0963">Cytoplasm</keyword>
<evidence type="ECO:0000256" key="8">
    <source>
        <dbReference type="ARBA" id="ARBA00023306"/>
    </source>
</evidence>
<dbReference type="EMBL" id="LFZW01000001">
    <property type="protein sequence ID" value="KMY48322.1"/>
    <property type="molecule type" value="Genomic_DNA"/>
</dbReference>
<dbReference type="GO" id="GO:0008360">
    <property type="term" value="P:regulation of cell shape"/>
    <property type="evidence" value="ECO:0007669"/>
    <property type="project" value="UniProtKB-KW"/>
</dbReference>
<dbReference type="SUPFAM" id="SSF53623">
    <property type="entry name" value="MurD-like peptide ligases, catalytic domain"/>
    <property type="match status" value="1"/>
</dbReference>
<dbReference type="GO" id="GO:0071555">
    <property type="term" value="P:cell wall organization"/>
    <property type="evidence" value="ECO:0007669"/>
    <property type="project" value="UniProtKB-KW"/>
</dbReference>
<accession>A0A0K9GPY1</accession>
<evidence type="ECO:0000256" key="3">
    <source>
        <dbReference type="ARBA" id="ARBA00022618"/>
    </source>
</evidence>
<dbReference type="InterPro" id="IPR035911">
    <property type="entry name" value="MurE/MurF_N"/>
</dbReference>
<dbReference type="GO" id="GO:0005524">
    <property type="term" value="F:ATP binding"/>
    <property type="evidence" value="ECO:0007669"/>
    <property type="project" value="UniProtKB-UniRule"/>
</dbReference>
<comment type="subcellular location">
    <subcellularLocation>
        <location evidence="10 11">Cytoplasm</location>
    </subcellularLocation>
</comment>
<keyword evidence="16" id="KW-1185">Reference proteome</keyword>
<evidence type="ECO:0000256" key="6">
    <source>
        <dbReference type="ARBA" id="ARBA00022960"/>
    </source>
</evidence>
<comment type="caution">
    <text evidence="15">The sequence shown here is derived from an EMBL/GenBank/DDBJ whole genome shotgun (WGS) entry which is preliminary data.</text>
</comment>
<dbReference type="Gene3D" id="3.40.1190.10">
    <property type="entry name" value="Mur-like, catalytic domain"/>
    <property type="match status" value="1"/>
</dbReference>
<keyword evidence="2 10" id="KW-0436">Ligase</keyword>
<dbReference type="GO" id="GO:0005737">
    <property type="term" value="C:cytoplasm"/>
    <property type="evidence" value="ECO:0007669"/>
    <property type="project" value="UniProtKB-SubCell"/>
</dbReference>
<dbReference type="GO" id="GO:0008766">
    <property type="term" value="F:UDP-N-acetylmuramoylalanyl-D-glutamyl-2,6-diaminopimelate-D-alanyl-D-alanine ligase activity"/>
    <property type="evidence" value="ECO:0007669"/>
    <property type="project" value="RHEA"/>
</dbReference>
<dbReference type="Proteomes" id="UP000037146">
    <property type="component" value="Unassembled WGS sequence"/>
</dbReference>
<reference evidence="16" key="1">
    <citation type="submission" date="2015-07" db="EMBL/GenBank/DDBJ databases">
        <title>Genome sequencing project for genomic taxonomy and phylogenomics of Bacillus-like bacteria.</title>
        <authorList>
            <person name="Liu B."/>
            <person name="Wang J."/>
            <person name="Zhu Y."/>
            <person name="Liu G."/>
            <person name="Chen Q."/>
            <person name="Chen Z."/>
            <person name="Lan J."/>
            <person name="Che J."/>
            <person name="Ge C."/>
            <person name="Shi H."/>
            <person name="Pan Z."/>
            <person name="Liu X."/>
        </authorList>
    </citation>
    <scope>NUCLEOTIDE SEQUENCE [LARGE SCALE GENOMIC DNA]</scope>
    <source>
        <strain evidence="16">FJAT-27997</strain>
    </source>
</reference>
<feature type="binding site" evidence="10">
    <location>
        <begin position="113"/>
        <end position="119"/>
    </location>
    <ligand>
        <name>ATP</name>
        <dbReference type="ChEBI" id="CHEBI:30616"/>
    </ligand>
</feature>
<dbReference type="InterPro" id="IPR005863">
    <property type="entry name" value="UDP-N-AcMur_synth"/>
</dbReference>
<dbReference type="InterPro" id="IPR000713">
    <property type="entry name" value="Mur_ligase_N"/>
</dbReference>
<dbReference type="NCBIfam" id="TIGR01143">
    <property type="entry name" value="murF"/>
    <property type="match status" value="1"/>
</dbReference>
<dbReference type="Pfam" id="PF08245">
    <property type="entry name" value="Mur_ligase_M"/>
    <property type="match status" value="1"/>
</dbReference>
<evidence type="ECO:0000256" key="1">
    <source>
        <dbReference type="ARBA" id="ARBA00022490"/>
    </source>
</evidence>
<organism evidence="15 16">
    <name type="scientific">Peribacillus loiseleuriae</name>
    <dbReference type="NCBI Taxonomy" id="1679170"/>
    <lineage>
        <taxon>Bacteria</taxon>
        <taxon>Bacillati</taxon>
        <taxon>Bacillota</taxon>
        <taxon>Bacilli</taxon>
        <taxon>Bacillales</taxon>
        <taxon>Bacillaceae</taxon>
        <taxon>Peribacillus</taxon>
    </lineage>
</organism>
<dbReference type="STRING" id="1679170.AC625_01230"/>
<evidence type="ECO:0000313" key="15">
    <source>
        <dbReference type="EMBL" id="KMY48322.1"/>
    </source>
</evidence>
<dbReference type="HAMAP" id="MF_02019">
    <property type="entry name" value="MurF"/>
    <property type="match status" value="1"/>
</dbReference>
<feature type="domain" description="Mur ligase N-terminal catalytic" evidence="12">
    <location>
        <begin position="29"/>
        <end position="101"/>
    </location>
</feature>
<dbReference type="EC" id="6.3.2.10" evidence="10 11"/>
<evidence type="ECO:0000256" key="2">
    <source>
        <dbReference type="ARBA" id="ARBA00022598"/>
    </source>
</evidence>
<comment type="similarity">
    <text evidence="10">Belongs to the MurCDEF family. MurF subfamily.</text>
</comment>
<feature type="domain" description="Mur ligase C-terminal" evidence="13">
    <location>
        <begin position="320"/>
        <end position="446"/>
    </location>
</feature>
<keyword evidence="9 10" id="KW-0961">Cell wall biogenesis/degradation</keyword>
<evidence type="ECO:0000256" key="10">
    <source>
        <dbReference type="HAMAP-Rule" id="MF_02019"/>
    </source>
</evidence>
<name>A0A0K9GPY1_9BACI</name>
<dbReference type="InterPro" id="IPR013221">
    <property type="entry name" value="Mur_ligase_cen"/>
</dbReference>
<dbReference type="InterPro" id="IPR036565">
    <property type="entry name" value="Mur-like_cat_sf"/>
</dbReference>
<dbReference type="UniPathway" id="UPA00219"/>
<keyword evidence="7 10" id="KW-0573">Peptidoglycan synthesis</keyword>
<dbReference type="GO" id="GO:0009252">
    <property type="term" value="P:peptidoglycan biosynthetic process"/>
    <property type="evidence" value="ECO:0007669"/>
    <property type="project" value="UniProtKB-UniRule"/>
</dbReference>
<evidence type="ECO:0000259" key="14">
    <source>
        <dbReference type="Pfam" id="PF08245"/>
    </source>
</evidence>
<evidence type="ECO:0000256" key="4">
    <source>
        <dbReference type="ARBA" id="ARBA00022741"/>
    </source>
</evidence>
<evidence type="ECO:0000256" key="5">
    <source>
        <dbReference type="ARBA" id="ARBA00022840"/>
    </source>
</evidence>
<evidence type="ECO:0000259" key="13">
    <source>
        <dbReference type="Pfam" id="PF02875"/>
    </source>
</evidence>
<dbReference type="Gene3D" id="3.90.190.20">
    <property type="entry name" value="Mur ligase, C-terminal domain"/>
    <property type="match status" value="1"/>
</dbReference>
<gene>
    <name evidence="10" type="primary">murF</name>
    <name evidence="15" type="ORF">AC625_01230</name>
</gene>
<dbReference type="Gene3D" id="3.40.1390.10">
    <property type="entry name" value="MurE/MurF, N-terminal domain"/>
    <property type="match status" value="1"/>
</dbReference>
<dbReference type="GO" id="GO:0051301">
    <property type="term" value="P:cell division"/>
    <property type="evidence" value="ECO:0007669"/>
    <property type="project" value="UniProtKB-KW"/>
</dbReference>
<comment type="catalytic activity">
    <reaction evidence="10 11">
        <text>D-alanyl-D-alanine + UDP-N-acetyl-alpha-D-muramoyl-L-alanyl-gamma-D-glutamyl-meso-2,6-diaminopimelate + ATP = UDP-N-acetyl-alpha-D-muramoyl-L-alanyl-gamma-D-glutamyl-meso-2,6-diaminopimeloyl-D-alanyl-D-alanine + ADP + phosphate + H(+)</text>
        <dbReference type="Rhea" id="RHEA:28374"/>
        <dbReference type="ChEBI" id="CHEBI:15378"/>
        <dbReference type="ChEBI" id="CHEBI:30616"/>
        <dbReference type="ChEBI" id="CHEBI:43474"/>
        <dbReference type="ChEBI" id="CHEBI:57822"/>
        <dbReference type="ChEBI" id="CHEBI:61386"/>
        <dbReference type="ChEBI" id="CHEBI:83905"/>
        <dbReference type="ChEBI" id="CHEBI:456216"/>
        <dbReference type="EC" id="6.3.2.10"/>
    </reaction>
</comment>
<keyword evidence="4 10" id="KW-0547">Nucleotide-binding</keyword>